<sequence>MSDIVQPRSCSRCSRVLPSDCTTRQCDRCKEAGRASRKAQYARIKKKPEARVIQYGSWEDLRKDFLQKVAKHASQRPAEHHPIESLHFHGQCVLDDGLRPESDDQEMGKTCLRRLGIFLAGVDSGSDYRFGYHDIQASKDHLSARFRCCQDEQNADRHVPASSGDPAEHVKKRRRGRRGMDRFHCGSSLAINLFPQGRIVVEAKHAVPHVPYSRVDVPEDAGDLESLEGEAGAMAEAGEGFQELLEEMDVARSALASQMVYRDPRHLLEWQNALKNLKKLKSFVEVEERAKRRGVQNDASHRMGSGKLFKYYR</sequence>
<protein>
    <submittedName>
        <fullName evidence="2">Uncharacterized protein</fullName>
    </submittedName>
</protein>
<keyword evidence="3" id="KW-1185">Reference proteome</keyword>
<gene>
    <name evidence="2" type="ORF">B9479_000786</name>
</gene>
<name>A0A5D3B888_9TREE</name>
<dbReference type="EMBL" id="NIDF01000004">
    <property type="protein sequence ID" value="TYJ58576.1"/>
    <property type="molecule type" value="Genomic_DNA"/>
</dbReference>
<evidence type="ECO:0000313" key="2">
    <source>
        <dbReference type="EMBL" id="TYJ58576.1"/>
    </source>
</evidence>
<evidence type="ECO:0000313" key="3">
    <source>
        <dbReference type="Proteomes" id="UP000322245"/>
    </source>
</evidence>
<accession>A0A5D3B888</accession>
<comment type="caution">
    <text evidence="2">The sequence shown here is derived from an EMBL/GenBank/DDBJ whole genome shotgun (WGS) entry which is preliminary data.</text>
</comment>
<proteinExistence type="predicted"/>
<organism evidence="2 3">
    <name type="scientific">Cryptococcus floricola</name>
    <dbReference type="NCBI Taxonomy" id="2591691"/>
    <lineage>
        <taxon>Eukaryota</taxon>
        <taxon>Fungi</taxon>
        <taxon>Dikarya</taxon>
        <taxon>Basidiomycota</taxon>
        <taxon>Agaricomycotina</taxon>
        <taxon>Tremellomycetes</taxon>
        <taxon>Tremellales</taxon>
        <taxon>Cryptococcaceae</taxon>
        <taxon>Cryptococcus</taxon>
    </lineage>
</organism>
<reference evidence="2 3" key="1">
    <citation type="submission" date="2017-05" db="EMBL/GenBank/DDBJ databases">
        <title>The Genome Sequence of Tsuchiyaea wingfieldii DSM 27421.</title>
        <authorList>
            <person name="Cuomo C."/>
            <person name="Passer A."/>
            <person name="Billmyre B."/>
            <person name="Heitman J."/>
        </authorList>
    </citation>
    <scope>NUCLEOTIDE SEQUENCE [LARGE SCALE GENOMIC DNA]</scope>
    <source>
        <strain evidence="2 3">DSM 27421</strain>
    </source>
</reference>
<dbReference type="Proteomes" id="UP000322245">
    <property type="component" value="Unassembled WGS sequence"/>
</dbReference>
<evidence type="ECO:0000256" key="1">
    <source>
        <dbReference type="SAM" id="MobiDB-lite"/>
    </source>
</evidence>
<dbReference type="AlphaFoldDB" id="A0A5D3B888"/>
<feature type="region of interest" description="Disordered" evidence="1">
    <location>
        <begin position="155"/>
        <end position="177"/>
    </location>
</feature>